<dbReference type="EMBL" id="ML209541">
    <property type="protein sequence ID" value="TFK58210.1"/>
    <property type="molecule type" value="Genomic_DNA"/>
</dbReference>
<reference evidence="1 2" key="1">
    <citation type="journal article" date="2019" name="Nat. Ecol. Evol.">
        <title>Megaphylogeny resolves global patterns of mushroom evolution.</title>
        <authorList>
            <person name="Varga T."/>
            <person name="Krizsan K."/>
            <person name="Foldi C."/>
            <person name="Dima B."/>
            <person name="Sanchez-Garcia M."/>
            <person name="Sanchez-Ramirez S."/>
            <person name="Szollosi G.J."/>
            <person name="Szarkandi J.G."/>
            <person name="Papp V."/>
            <person name="Albert L."/>
            <person name="Andreopoulos W."/>
            <person name="Angelini C."/>
            <person name="Antonin V."/>
            <person name="Barry K.W."/>
            <person name="Bougher N.L."/>
            <person name="Buchanan P."/>
            <person name="Buyck B."/>
            <person name="Bense V."/>
            <person name="Catcheside P."/>
            <person name="Chovatia M."/>
            <person name="Cooper J."/>
            <person name="Damon W."/>
            <person name="Desjardin D."/>
            <person name="Finy P."/>
            <person name="Geml J."/>
            <person name="Haridas S."/>
            <person name="Hughes K."/>
            <person name="Justo A."/>
            <person name="Karasinski D."/>
            <person name="Kautmanova I."/>
            <person name="Kiss B."/>
            <person name="Kocsube S."/>
            <person name="Kotiranta H."/>
            <person name="LaButti K.M."/>
            <person name="Lechner B.E."/>
            <person name="Liimatainen K."/>
            <person name="Lipzen A."/>
            <person name="Lukacs Z."/>
            <person name="Mihaltcheva S."/>
            <person name="Morgado L.N."/>
            <person name="Niskanen T."/>
            <person name="Noordeloos M.E."/>
            <person name="Ohm R.A."/>
            <person name="Ortiz-Santana B."/>
            <person name="Ovrebo C."/>
            <person name="Racz N."/>
            <person name="Riley R."/>
            <person name="Savchenko A."/>
            <person name="Shiryaev A."/>
            <person name="Soop K."/>
            <person name="Spirin V."/>
            <person name="Szebenyi C."/>
            <person name="Tomsovsky M."/>
            <person name="Tulloss R.E."/>
            <person name="Uehling J."/>
            <person name="Grigoriev I.V."/>
            <person name="Vagvolgyi C."/>
            <person name="Papp T."/>
            <person name="Martin F.M."/>
            <person name="Miettinen O."/>
            <person name="Hibbett D.S."/>
            <person name="Nagy L.G."/>
        </authorList>
    </citation>
    <scope>NUCLEOTIDE SEQUENCE [LARGE SCALE GENOMIC DNA]</scope>
    <source>
        <strain evidence="1 2">NL-1719</strain>
    </source>
</reference>
<gene>
    <name evidence="1" type="ORF">BDN72DRAFT_866133</name>
</gene>
<feature type="non-terminal residue" evidence="1">
    <location>
        <position position="136"/>
    </location>
</feature>
<sequence>MAQPPAPDTREAISTSVTVSKSDGSEETIFQSNNFCKSDADITIISSDGVRFQLHKQNLALNTSGFPPLEFSRTCEEREEVNLSERGYILDLLFHFVYPHRYPDIEGVTIRVLSELADGAEKYEVYSAISVCNLAM</sequence>
<evidence type="ECO:0000313" key="2">
    <source>
        <dbReference type="Proteomes" id="UP000308600"/>
    </source>
</evidence>
<keyword evidence="2" id="KW-1185">Reference proteome</keyword>
<dbReference type="Proteomes" id="UP000308600">
    <property type="component" value="Unassembled WGS sequence"/>
</dbReference>
<organism evidence="1 2">
    <name type="scientific">Pluteus cervinus</name>
    <dbReference type="NCBI Taxonomy" id="181527"/>
    <lineage>
        <taxon>Eukaryota</taxon>
        <taxon>Fungi</taxon>
        <taxon>Dikarya</taxon>
        <taxon>Basidiomycota</taxon>
        <taxon>Agaricomycotina</taxon>
        <taxon>Agaricomycetes</taxon>
        <taxon>Agaricomycetidae</taxon>
        <taxon>Agaricales</taxon>
        <taxon>Pluteineae</taxon>
        <taxon>Pluteaceae</taxon>
        <taxon>Pluteus</taxon>
    </lineage>
</organism>
<evidence type="ECO:0000313" key="1">
    <source>
        <dbReference type="EMBL" id="TFK58210.1"/>
    </source>
</evidence>
<proteinExistence type="predicted"/>
<name>A0ACD2ZXS4_9AGAR</name>
<accession>A0ACD2ZXS4</accession>
<protein>
    <submittedName>
        <fullName evidence="1">Uncharacterized protein</fullName>
    </submittedName>
</protein>